<dbReference type="RefSeq" id="WP_169565312.1">
    <property type="nucleotide sequence ID" value="NZ_JAAXYH010000013.1"/>
</dbReference>
<comment type="similarity">
    <text evidence="5 6">Belongs to the DEAD box helicase family.</text>
</comment>
<gene>
    <name evidence="10" type="ORF">HC757_15275</name>
</gene>
<evidence type="ECO:0000313" key="11">
    <source>
        <dbReference type="Proteomes" id="UP000737113"/>
    </source>
</evidence>
<evidence type="ECO:0000259" key="8">
    <source>
        <dbReference type="PROSITE" id="PS51192"/>
    </source>
</evidence>
<proteinExistence type="inferred from homology"/>
<dbReference type="GO" id="GO:0003676">
    <property type="term" value="F:nucleic acid binding"/>
    <property type="evidence" value="ECO:0007669"/>
    <property type="project" value="InterPro"/>
</dbReference>
<dbReference type="PANTHER" id="PTHR47959:SF2">
    <property type="entry name" value="ATP-DEPENDENT RNA HELICASE DEAD BOX FAMILY"/>
    <property type="match status" value="1"/>
</dbReference>
<dbReference type="InterPro" id="IPR011545">
    <property type="entry name" value="DEAD/DEAH_box_helicase_dom"/>
</dbReference>
<dbReference type="PROSITE" id="PS51192">
    <property type="entry name" value="HELICASE_ATP_BIND_1"/>
    <property type="match status" value="1"/>
</dbReference>
<dbReference type="PROSITE" id="PS00039">
    <property type="entry name" value="DEAD_ATP_HELICASE"/>
    <property type="match status" value="1"/>
</dbReference>
<dbReference type="GO" id="GO:0005829">
    <property type="term" value="C:cytosol"/>
    <property type="evidence" value="ECO:0007669"/>
    <property type="project" value="TreeGrafter"/>
</dbReference>
<name>A0A972JLT3_9GAMM</name>
<dbReference type="CDD" id="cd00268">
    <property type="entry name" value="DEADc"/>
    <property type="match status" value="1"/>
</dbReference>
<evidence type="ECO:0000256" key="3">
    <source>
        <dbReference type="ARBA" id="ARBA00022806"/>
    </source>
</evidence>
<dbReference type="InterPro" id="IPR050079">
    <property type="entry name" value="DEAD_box_RNA_helicase"/>
</dbReference>
<keyword evidence="11" id="KW-1185">Reference proteome</keyword>
<dbReference type="PANTHER" id="PTHR47959">
    <property type="entry name" value="ATP-DEPENDENT RNA HELICASE RHLE-RELATED"/>
    <property type="match status" value="1"/>
</dbReference>
<dbReference type="InterPro" id="IPR027417">
    <property type="entry name" value="P-loop_NTPase"/>
</dbReference>
<dbReference type="InterPro" id="IPR001650">
    <property type="entry name" value="Helicase_C-like"/>
</dbReference>
<keyword evidence="2 6" id="KW-0378">Hydrolase</keyword>
<keyword evidence="4 6" id="KW-0067">ATP-binding</keyword>
<feature type="compositionally biased region" description="Basic and acidic residues" evidence="7">
    <location>
        <begin position="413"/>
        <end position="426"/>
    </location>
</feature>
<evidence type="ECO:0000256" key="1">
    <source>
        <dbReference type="ARBA" id="ARBA00022741"/>
    </source>
</evidence>
<dbReference type="Gene3D" id="3.40.50.300">
    <property type="entry name" value="P-loop containing nucleotide triphosphate hydrolases"/>
    <property type="match status" value="2"/>
</dbReference>
<reference evidence="10" key="1">
    <citation type="submission" date="2020-04" db="EMBL/GenBank/DDBJ databases">
        <title>Description of Shewanella salipaludis sp. nov., isolated from a salt marsh.</title>
        <authorList>
            <person name="Park S."/>
            <person name="Yoon J.-H."/>
        </authorList>
    </citation>
    <scope>NUCLEOTIDE SEQUENCE</scope>
    <source>
        <strain evidence="10">SHSM-M6</strain>
    </source>
</reference>
<keyword evidence="3 6" id="KW-0347">Helicase</keyword>
<accession>A0A972JLT3</accession>
<dbReference type="SUPFAM" id="SSF52540">
    <property type="entry name" value="P-loop containing nucleoside triphosphate hydrolases"/>
    <property type="match status" value="1"/>
</dbReference>
<feature type="compositionally biased region" description="Basic and acidic residues" evidence="7">
    <location>
        <begin position="435"/>
        <end position="445"/>
    </location>
</feature>
<sequence length="445" mass="47394">MTFAELNLNPVLLAALPPELHTPTRIQQLAIPVALQGKDLLALAQTGSGKTLAFGLPLLHALPLLQNLHSDNSEPRDRVQALILVPTRELAAQVSRALQAVATPLGIGLQVLCGGEAQETQLEGLAKGPQLLVATPGRLLDLLKQDALSLQHVRHLVLDEADRLLEMGFWPDIQRLLTFMPDTRQTLLFSATLPAALNELALGMMTKPVRIEAQALNSVVAEIEERLYLVNKGSKAQALIALLKEHQWSQALVFIGARDSADALAKRLAKAGVAVASLHGDKAQAVRTQTLEDFKAGRVKVLVATDLLARGIHVDALPVVLNLDLPPSAPVYVHRIGRTARAGASGLAISLVCHGENDALDAIRTLTGRALPLQALPGFPVTDLPAAKADTGTGEVPEGKRGDGCVGGGGRGEGGERKRPPRDKQANRRSINKRSIKDFTGKSGR</sequence>
<dbReference type="InterPro" id="IPR000629">
    <property type="entry name" value="RNA-helicase_DEAD-box_CS"/>
</dbReference>
<dbReference type="GO" id="GO:0005524">
    <property type="term" value="F:ATP binding"/>
    <property type="evidence" value="ECO:0007669"/>
    <property type="project" value="UniProtKB-KW"/>
</dbReference>
<feature type="region of interest" description="Disordered" evidence="7">
    <location>
        <begin position="382"/>
        <end position="445"/>
    </location>
</feature>
<dbReference type="GO" id="GO:0016787">
    <property type="term" value="F:hydrolase activity"/>
    <property type="evidence" value="ECO:0007669"/>
    <property type="project" value="UniProtKB-KW"/>
</dbReference>
<organism evidence="10 11">
    <name type="scientific">Shewanella salipaludis</name>
    <dbReference type="NCBI Taxonomy" id="2723052"/>
    <lineage>
        <taxon>Bacteria</taxon>
        <taxon>Pseudomonadati</taxon>
        <taxon>Pseudomonadota</taxon>
        <taxon>Gammaproteobacteria</taxon>
        <taxon>Alteromonadales</taxon>
        <taxon>Shewanellaceae</taxon>
        <taxon>Shewanella</taxon>
    </lineage>
</organism>
<dbReference type="EMBL" id="JAAXYH010000013">
    <property type="protein sequence ID" value="NMH66519.1"/>
    <property type="molecule type" value="Genomic_DNA"/>
</dbReference>
<evidence type="ECO:0000256" key="2">
    <source>
        <dbReference type="ARBA" id="ARBA00022801"/>
    </source>
</evidence>
<evidence type="ECO:0000256" key="4">
    <source>
        <dbReference type="ARBA" id="ARBA00022840"/>
    </source>
</evidence>
<dbReference type="SMART" id="SM00487">
    <property type="entry name" value="DEXDc"/>
    <property type="match status" value="1"/>
</dbReference>
<dbReference type="Proteomes" id="UP000737113">
    <property type="component" value="Unassembled WGS sequence"/>
</dbReference>
<protein>
    <submittedName>
        <fullName evidence="10">DEAD/DEAH box helicase</fullName>
    </submittedName>
</protein>
<feature type="domain" description="Helicase ATP-binding" evidence="8">
    <location>
        <begin position="31"/>
        <end position="211"/>
    </location>
</feature>
<evidence type="ECO:0000313" key="10">
    <source>
        <dbReference type="EMBL" id="NMH66519.1"/>
    </source>
</evidence>
<dbReference type="SMART" id="SM00490">
    <property type="entry name" value="HELICc"/>
    <property type="match status" value="1"/>
</dbReference>
<dbReference type="InterPro" id="IPR044742">
    <property type="entry name" value="DEAD/DEAH_RhlB"/>
</dbReference>
<comment type="caution">
    <text evidence="10">The sequence shown here is derived from an EMBL/GenBank/DDBJ whole genome shotgun (WGS) entry which is preliminary data.</text>
</comment>
<dbReference type="InterPro" id="IPR014001">
    <property type="entry name" value="Helicase_ATP-bd"/>
</dbReference>
<evidence type="ECO:0000259" key="9">
    <source>
        <dbReference type="PROSITE" id="PS51194"/>
    </source>
</evidence>
<evidence type="ECO:0000256" key="5">
    <source>
        <dbReference type="ARBA" id="ARBA00038437"/>
    </source>
</evidence>
<keyword evidence="1 6" id="KW-0547">Nucleotide-binding</keyword>
<dbReference type="AlphaFoldDB" id="A0A972JLT3"/>
<feature type="domain" description="Helicase C-terminal" evidence="9">
    <location>
        <begin position="235"/>
        <end position="387"/>
    </location>
</feature>
<dbReference type="CDD" id="cd18787">
    <property type="entry name" value="SF2_C_DEAD"/>
    <property type="match status" value="1"/>
</dbReference>
<dbReference type="Pfam" id="PF00270">
    <property type="entry name" value="DEAD"/>
    <property type="match status" value="1"/>
</dbReference>
<dbReference type="Pfam" id="PF00271">
    <property type="entry name" value="Helicase_C"/>
    <property type="match status" value="1"/>
</dbReference>
<dbReference type="GO" id="GO:0003724">
    <property type="term" value="F:RNA helicase activity"/>
    <property type="evidence" value="ECO:0007669"/>
    <property type="project" value="TreeGrafter"/>
</dbReference>
<evidence type="ECO:0000256" key="6">
    <source>
        <dbReference type="RuleBase" id="RU000492"/>
    </source>
</evidence>
<evidence type="ECO:0000256" key="7">
    <source>
        <dbReference type="SAM" id="MobiDB-lite"/>
    </source>
</evidence>
<dbReference type="PROSITE" id="PS51194">
    <property type="entry name" value="HELICASE_CTER"/>
    <property type="match status" value="1"/>
</dbReference>